<reference evidence="2 3" key="2">
    <citation type="submission" date="2024-07" db="EMBL/GenBank/DDBJ databases">
        <authorList>
            <person name="Akdeniz Z."/>
        </authorList>
    </citation>
    <scope>NUCLEOTIDE SEQUENCE [LARGE SCALE GENOMIC DNA]</scope>
</reference>
<evidence type="ECO:0000313" key="1">
    <source>
        <dbReference type="EMBL" id="CAI9954050.1"/>
    </source>
</evidence>
<reference evidence="1" key="1">
    <citation type="submission" date="2023-06" db="EMBL/GenBank/DDBJ databases">
        <authorList>
            <person name="Kurt Z."/>
        </authorList>
    </citation>
    <scope>NUCLEOTIDE SEQUENCE</scope>
</reference>
<dbReference type="Proteomes" id="UP001642409">
    <property type="component" value="Unassembled WGS sequence"/>
</dbReference>
<dbReference type="AlphaFoldDB" id="A0AA86QLP7"/>
<comment type="caution">
    <text evidence="1">The sequence shown here is derived from an EMBL/GenBank/DDBJ whole genome shotgun (WGS) entry which is preliminary data.</text>
</comment>
<dbReference type="EMBL" id="CATOUU010000844">
    <property type="protein sequence ID" value="CAI9954050.1"/>
    <property type="molecule type" value="Genomic_DNA"/>
</dbReference>
<gene>
    <name evidence="1" type="ORF">HINF_LOCUS41695</name>
    <name evidence="2" type="ORF">HINF_LOCUS75903</name>
</gene>
<proteinExistence type="predicted"/>
<organism evidence="1">
    <name type="scientific">Hexamita inflata</name>
    <dbReference type="NCBI Taxonomy" id="28002"/>
    <lineage>
        <taxon>Eukaryota</taxon>
        <taxon>Metamonada</taxon>
        <taxon>Diplomonadida</taxon>
        <taxon>Hexamitidae</taxon>
        <taxon>Hexamitinae</taxon>
        <taxon>Hexamita</taxon>
    </lineage>
</organism>
<protein>
    <submittedName>
        <fullName evidence="2">Hypothetical_protein</fullName>
    </submittedName>
</protein>
<sequence>MPIVQCEIGKTNGKCKRSERKDTNINNLKKNQNIDVPLVECQNIIQTPETQSPVLQSIIRVDKQSTVNPNARRFVEEDQDRAVYSKLLSAAEYRVRCQNMTCIHERTVSRRKAILLKMHLKNRTLVGYGEGQLKIDLETYRKRQGLSENQIIHCITQVDACAMASNPKFGHNNKLINIEIITKKDGTKVVKPLVYAYAFYMVPLDPQYKPELLYMLLSSQGIGNKQVIPTYEKIKEIVQNQVILLIFSS</sequence>
<keyword evidence="3" id="KW-1185">Reference proteome</keyword>
<accession>A0AA86QLP7</accession>
<evidence type="ECO:0000313" key="2">
    <source>
        <dbReference type="EMBL" id="CAL6110406.1"/>
    </source>
</evidence>
<name>A0AA86QLP7_9EUKA</name>
<dbReference type="EMBL" id="CAXDID020000688">
    <property type="protein sequence ID" value="CAL6110406.1"/>
    <property type="molecule type" value="Genomic_DNA"/>
</dbReference>
<evidence type="ECO:0000313" key="3">
    <source>
        <dbReference type="Proteomes" id="UP001642409"/>
    </source>
</evidence>